<gene>
    <name evidence="1" type="ORF">LOK49_LG01G00997</name>
</gene>
<reference evidence="1 2" key="1">
    <citation type="journal article" date="2022" name="Plant J.">
        <title>Chromosome-level genome of Camellia lanceoleosa provides a valuable resource for understanding genome evolution and self-incompatibility.</title>
        <authorList>
            <person name="Gong W."/>
            <person name="Xiao S."/>
            <person name="Wang L."/>
            <person name="Liao Z."/>
            <person name="Chang Y."/>
            <person name="Mo W."/>
            <person name="Hu G."/>
            <person name="Li W."/>
            <person name="Zhao G."/>
            <person name="Zhu H."/>
            <person name="Hu X."/>
            <person name="Ji K."/>
            <person name="Xiang X."/>
            <person name="Song Q."/>
            <person name="Yuan D."/>
            <person name="Jin S."/>
            <person name="Zhang L."/>
        </authorList>
    </citation>
    <scope>NUCLEOTIDE SEQUENCE [LARGE SCALE GENOMIC DNA]</scope>
    <source>
        <strain evidence="1">SQ_2022a</strain>
    </source>
</reference>
<dbReference type="EMBL" id="CM045758">
    <property type="protein sequence ID" value="KAI8030052.1"/>
    <property type="molecule type" value="Genomic_DNA"/>
</dbReference>
<dbReference type="Proteomes" id="UP001060215">
    <property type="component" value="Chromosome 1"/>
</dbReference>
<sequence length="65" mass="7650">MVACAQDMDLYGCWYQLCCGLRTYLLWSFDLLDRIANGCTTYDLMQNLNMNVNMNMSMYLNLFLI</sequence>
<protein>
    <submittedName>
        <fullName evidence="1">Uncharacterized protein</fullName>
    </submittedName>
</protein>
<keyword evidence="2" id="KW-1185">Reference proteome</keyword>
<name>A0ACC0IX81_9ERIC</name>
<proteinExistence type="predicted"/>
<evidence type="ECO:0000313" key="1">
    <source>
        <dbReference type="EMBL" id="KAI8030052.1"/>
    </source>
</evidence>
<evidence type="ECO:0000313" key="2">
    <source>
        <dbReference type="Proteomes" id="UP001060215"/>
    </source>
</evidence>
<accession>A0ACC0IX81</accession>
<organism evidence="1 2">
    <name type="scientific">Camellia lanceoleosa</name>
    <dbReference type="NCBI Taxonomy" id="1840588"/>
    <lineage>
        <taxon>Eukaryota</taxon>
        <taxon>Viridiplantae</taxon>
        <taxon>Streptophyta</taxon>
        <taxon>Embryophyta</taxon>
        <taxon>Tracheophyta</taxon>
        <taxon>Spermatophyta</taxon>
        <taxon>Magnoliopsida</taxon>
        <taxon>eudicotyledons</taxon>
        <taxon>Gunneridae</taxon>
        <taxon>Pentapetalae</taxon>
        <taxon>asterids</taxon>
        <taxon>Ericales</taxon>
        <taxon>Theaceae</taxon>
        <taxon>Camellia</taxon>
    </lineage>
</organism>
<comment type="caution">
    <text evidence="1">The sequence shown here is derived from an EMBL/GenBank/DDBJ whole genome shotgun (WGS) entry which is preliminary data.</text>
</comment>